<dbReference type="InterPro" id="IPR051393">
    <property type="entry name" value="ABC_transporter_permease"/>
</dbReference>
<keyword evidence="4 7" id="KW-0812">Transmembrane</keyword>
<keyword evidence="3" id="KW-1003">Cell membrane</keyword>
<feature type="transmembrane region" description="Helical" evidence="7">
    <location>
        <begin position="278"/>
        <end position="296"/>
    </location>
</feature>
<keyword evidence="5 7" id="KW-1133">Transmembrane helix</keyword>
<dbReference type="RefSeq" id="WP_203626170.1">
    <property type="nucleotide sequence ID" value="NZ_BOLQ01000002.1"/>
</dbReference>
<feature type="domain" description="ABC transmembrane type-1" evidence="8">
    <location>
        <begin position="83"/>
        <end position="300"/>
    </location>
</feature>
<feature type="transmembrane region" description="Helical" evidence="7">
    <location>
        <begin position="25"/>
        <end position="49"/>
    </location>
</feature>
<evidence type="ECO:0000256" key="5">
    <source>
        <dbReference type="ARBA" id="ARBA00022989"/>
    </source>
</evidence>
<feature type="transmembrane region" description="Helical" evidence="7">
    <location>
        <begin position="121"/>
        <end position="142"/>
    </location>
</feature>
<evidence type="ECO:0000313" key="9">
    <source>
        <dbReference type="EMBL" id="MFD1429231.1"/>
    </source>
</evidence>
<keyword evidence="2 7" id="KW-0813">Transport</keyword>
<comment type="caution">
    <text evidence="9">The sequence shown here is derived from an EMBL/GenBank/DDBJ whole genome shotgun (WGS) entry which is preliminary data.</text>
</comment>
<keyword evidence="6 7" id="KW-0472">Membrane</keyword>
<evidence type="ECO:0000256" key="1">
    <source>
        <dbReference type="ARBA" id="ARBA00004651"/>
    </source>
</evidence>
<accession>A0ABW4CGJ3</accession>
<proteinExistence type="inferred from homology"/>
<feature type="transmembrane region" description="Helical" evidence="7">
    <location>
        <begin position="87"/>
        <end position="109"/>
    </location>
</feature>
<evidence type="ECO:0000313" key="10">
    <source>
        <dbReference type="Proteomes" id="UP001597196"/>
    </source>
</evidence>
<feature type="transmembrane region" description="Helical" evidence="7">
    <location>
        <begin position="170"/>
        <end position="193"/>
    </location>
</feature>
<dbReference type="SUPFAM" id="SSF161098">
    <property type="entry name" value="MetI-like"/>
    <property type="match status" value="1"/>
</dbReference>
<feature type="transmembrane region" description="Helical" evidence="7">
    <location>
        <begin position="224"/>
        <end position="244"/>
    </location>
</feature>
<evidence type="ECO:0000256" key="4">
    <source>
        <dbReference type="ARBA" id="ARBA00022692"/>
    </source>
</evidence>
<evidence type="ECO:0000256" key="6">
    <source>
        <dbReference type="ARBA" id="ARBA00023136"/>
    </source>
</evidence>
<evidence type="ECO:0000256" key="2">
    <source>
        <dbReference type="ARBA" id="ARBA00022448"/>
    </source>
</evidence>
<dbReference type="InterPro" id="IPR035906">
    <property type="entry name" value="MetI-like_sf"/>
</dbReference>
<gene>
    <name evidence="9" type="ORF">ACFQ4P_03060</name>
</gene>
<dbReference type="PROSITE" id="PS50928">
    <property type="entry name" value="ABC_TM1"/>
    <property type="match status" value="1"/>
</dbReference>
<dbReference type="PANTHER" id="PTHR30193">
    <property type="entry name" value="ABC TRANSPORTER PERMEASE PROTEIN"/>
    <property type="match status" value="1"/>
</dbReference>
<reference evidence="10" key="1">
    <citation type="journal article" date="2019" name="Int. J. Syst. Evol. Microbiol.">
        <title>The Global Catalogue of Microorganisms (GCM) 10K type strain sequencing project: providing services to taxonomists for standard genome sequencing and annotation.</title>
        <authorList>
            <consortium name="The Broad Institute Genomics Platform"/>
            <consortium name="The Broad Institute Genome Sequencing Center for Infectious Disease"/>
            <person name="Wu L."/>
            <person name="Ma J."/>
        </authorList>
    </citation>
    <scope>NUCLEOTIDE SEQUENCE [LARGE SCALE GENOMIC DNA]</scope>
    <source>
        <strain evidence="10">CCM 8980</strain>
    </source>
</reference>
<comment type="subcellular location">
    <subcellularLocation>
        <location evidence="1 7">Cell membrane</location>
        <topology evidence="1 7">Multi-pass membrane protein</topology>
    </subcellularLocation>
</comment>
<comment type="similarity">
    <text evidence="7">Belongs to the binding-protein-dependent transport system permease family.</text>
</comment>
<dbReference type="Pfam" id="PF00528">
    <property type="entry name" value="BPD_transp_1"/>
    <property type="match status" value="1"/>
</dbReference>
<evidence type="ECO:0000259" key="8">
    <source>
        <dbReference type="PROSITE" id="PS50928"/>
    </source>
</evidence>
<dbReference type="EMBL" id="JBHTOC010000003">
    <property type="protein sequence ID" value="MFD1429231.1"/>
    <property type="molecule type" value="Genomic_DNA"/>
</dbReference>
<dbReference type="PANTHER" id="PTHR30193:SF37">
    <property type="entry name" value="INNER MEMBRANE ABC TRANSPORTER PERMEASE PROTEIN YCJO"/>
    <property type="match status" value="1"/>
</dbReference>
<dbReference type="CDD" id="cd06261">
    <property type="entry name" value="TM_PBP2"/>
    <property type="match status" value="1"/>
</dbReference>
<name>A0ABW4CGJ3_9LACO</name>
<evidence type="ECO:0000256" key="7">
    <source>
        <dbReference type="RuleBase" id="RU363032"/>
    </source>
</evidence>
<evidence type="ECO:0000256" key="3">
    <source>
        <dbReference type="ARBA" id="ARBA00022475"/>
    </source>
</evidence>
<organism evidence="9 10">
    <name type="scientific">Lacticaseibacillus mingshuiensis</name>
    <dbReference type="NCBI Taxonomy" id="2799574"/>
    <lineage>
        <taxon>Bacteria</taxon>
        <taxon>Bacillati</taxon>
        <taxon>Bacillota</taxon>
        <taxon>Bacilli</taxon>
        <taxon>Lactobacillales</taxon>
        <taxon>Lactobacillaceae</taxon>
        <taxon>Lacticaseibacillus</taxon>
    </lineage>
</organism>
<dbReference type="Gene3D" id="1.10.3720.10">
    <property type="entry name" value="MetI-like"/>
    <property type="match status" value="1"/>
</dbReference>
<dbReference type="InterPro" id="IPR000515">
    <property type="entry name" value="MetI-like"/>
</dbReference>
<keyword evidence="10" id="KW-1185">Reference proteome</keyword>
<protein>
    <submittedName>
        <fullName evidence="9">Carbohydrate ABC transporter permease</fullName>
    </submittedName>
</protein>
<dbReference type="Proteomes" id="UP001597196">
    <property type="component" value="Unassembled WGS sequence"/>
</dbReference>
<sequence>MEAPVNTPKKKRFHLNRSQSEAVQAYAFLLPAAIIVLVFFVAAIVFALYMSFNKVNMYSETYEFRGLQNYTNIFSDGIALTALKNTALFSLVVVPTQTFFALLIAYALSNKNIRFKKMFRLIYFLPTLTSSAALTLIFMFIFNINGPINGFFTGIGLYKDPINFLQEPQYALKVIMVMNIWSTVPNFMTVYLASLVDLPDSLYEAAEMDGASSWQKLVHITVPYLRPITTYVLLMGIIGTFQMFDQAYIFSNGSGGPDNSTLTVALMVYQYAFGQMNTMGYACALAIFLAVVIYIVSRLAEKLNGGNGLKDM</sequence>